<feature type="region of interest" description="Disordered" evidence="3">
    <location>
        <begin position="294"/>
        <end position="314"/>
    </location>
</feature>
<keyword evidence="1" id="KW-0805">Transcription regulation</keyword>
<dbReference type="PANTHER" id="PTHR43436:SF1">
    <property type="entry name" value="TRANSCRIPTIONAL REGULATORY PROTEIN"/>
    <property type="match status" value="1"/>
</dbReference>
<reference evidence="5 6" key="1">
    <citation type="submission" date="2020-07" db="EMBL/GenBank/DDBJ databases">
        <title>Genomic Encyclopedia of Archaeal and Bacterial Type Strains, Phase II (KMG-II): from individual species to whole genera.</title>
        <authorList>
            <person name="Goeker M."/>
        </authorList>
    </citation>
    <scope>NUCLEOTIDE SEQUENCE [LARGE SCALE GENOMIC DNA]</scope>
    <source>
        <strain evidence="5 6">DSM 21226</strain>
    </source>
</reference>
<dbReference type="Gene3D" id="1.10.10.60">
    <property type="entry name" value="Homeodomain-like"/>
    <property type="match status" value="2"/>
</dbReference>
<dbReference type="RefSeq" id="WP_179634535.1">
    <property type="nucleotide sequence ID" value="NZ_JACCFH010000001.1"/>
</dbReference>
<feature type="domain" description="HTH araC/xylS-type" evidence="4">
    <location>
        <begin position="203"/>
        <end position="301"/>
    </location>
</feature>
<dbReference type="SMART" id="SM00342">
    <property type="entry name" value="HTH_ARAC"/>
    <property type="match status" value="1"/>
</dbReference>
<dbReference type="InterPro" id="IPR018060">
    <property type="entry name" value="HTH_AraC"/>
</dbReference>
<gene>
    <name evidence="5" type="ORF">BDD16_002796</name>
</gene>
<keyword evidence="5" id="KW-0238">DNA-binding</keyword>
<dbReference type="GO" id="GO:0003700">
    <property type="term" value="F:DNA-binding transcription factor activity"/>
    <property type="evidence" value="ECO:0007669"/>
    <property type="project" value="InterPro"/>
</dbReference>
<dbReference type="PROSITE" id="PS01124">
    <property type="entry name" value="HTH_ARAC_FAMILY_2"/>
    <property type="match status" value="1"/>
</dbReference>
<evidence type="ECO:0000313" key="6">
    <source>
        <dbReference type="Proteomes" id="UP000518288"/>
    </source>
</evidence>
<dbReference type="Proteomes" id="UP000518288">
    <property type="component" value="Unassembled WGS sequence"/>
</dbReference>
<accession>A0A7Y9UKK3</accession>
<organism evidence="5 6">
    <name type="scientific">Sphaerotilus montanus</name>
    <dbReference type="NCBI Taxonomy" id="522889"/>
    <lineage>
        <taxon>Bacteria</taxon>
        <taxon>Pseudomonadati</taxon>
        <taxon>Pseudomonadota</taxon>
        <taxon>Betaproteobacteria</taxon>
        <taxon>Burkholderiales</taxon>
        <taxon>Sphaerotilaceae</taxon>
        <taxon>Sphaerotilus</taxon>
    </lineage>
</organism>
<comment type="caution">
    <text evidence="5">The sequence shown here is derived from an EMBL/GenBank/DDBJ whole genome shotgun (WGS) entry which is preliminary data.</text>
</comment>
<evidence type="ECO:0000256" key="3">
    <source>
        <dbReference type="SAM" id="MobiDB-lite"/>
    </source>
</evidence>
<dbReference type="AlphaFoldDB" id="A0A7Y9UKK3"/>
<dbReference type="InterPro" id="IPR009594">
    <property type="entry name" value="Tscrpt_reg_HTH_AraC_N"/>
</dbReference>
<evidence type="ECO:0000256" key="1">
    <source>
        <dbReference type="ARBA" id="ARBA00023015"/>
    </source>
</evidence>
<dbReference type="EMBL" id="JACCFH010000001">
    <property type="protein sequence ID" value="NYG33810.1"/>
    <property type="molecule type" value="Genomic_DNA"/>
</dbReference>
<dbReference type="Pfam" id="PF12833">
    <property type="entry name" value="HTH_18"/>
    <property type="match status" value="1"/>
</dbReference>
<dbReference type="Pfam" id="PF06719">
    <property type="entry name" value="AraC_N"/>
    <property type="match status" value="1"/>
</dbReference>
<dbReference type="InterPro" id="IPR009057">
    <property type="entry name" value="Homeodomain-like_sf"/>
</dbReference>
<dbReference type="GO" id="GO:0043565">
    <property type="term" value="F:sequence-specific DNA binding"/>
    <property type="evidence" value="ECO:0007669"/>
    <property type="project" value="InterPro"/>
</dbReference>
<proteinExistence type="predicted"/>
<sequence length="314" mass="34530">MPDPSSLPPLTDTRASLARRILAQTTAGVLHQPPALPGLLMFRVDQPHLDACSVYEPCVALIVQGSKRLLLGDETLYYGEDRYLIATMDLPVRTAVLEASRAQPYLAVALRLDWREIASLMQELPPAPAQTLASDGRAMSTGAVTAPLLDAFDRLLALLDHPDDLAALAPLVRREIHYRLLTGEAGARLRQMATVDTQSHQVARAIAILNTRFAEALPVETLAREAGMGLSTFHQHFKALTAMSPLQYQKQLRLTEARRLMLSERLDASTAAFRVGYESPSQFSREYRRLFGTPPSKDIADRRGQPLVSTSALA</sequence>
<protein>
    <submittedName>
        <fullName evidence="5">AraC-like DNA-binding protein</fullName>
    </submittedName>
</protein>
<keyword evidence="2" id="KW-0804">Transcription</keyword>
<evidence type="ECO:0000259" key="4">
    <source>
        <dbReference type="PROSITE" id="PS01124"/>
    </source>
</evidence>
<evidence type="ECO:0000256" key="2">
    <source>
        <dbReference type="ARBA" id="ARBA00023163"/>
    </source>
</evidence>
<evidence type="ECO:0000313" key="5">
    <source>
        <dbReference type="EMBL" id="NYG33810.1"/>
    </source>
</evidence>
<dbReference type="PANTHER" id="PTHR43436">
    <property type="entry name" value="ARAC-FAMILY TRANSCRIPTIONAL REGULATOR"/>
    <property type="match status" value="1"/>
</dbReference>
<keyword evidence="6" id="KW-1185">Reference proteome</keyword>
<dbReference type="SUPFAM" id="SSF46689">
    <property type="entry name" value="Homeodomain-like"/>
    <property type="match status" value="2"/>
</dbReference>
<name>A0A7Y9UKK3_9BURK</name>